<evidence type="ECO:0000256" key="2">
    <source>
        <dbReference type="ARBA" id="ARBA00022475"/>
    </source>
</evidence>
<keyword evidence="3 6" id="KW-0812">Transmembrane</keyword>
<sequence length="306" mass="33071">MGPDAACDGFRPWRARKANPGGRAITVIYRVFSAAINRFLEHDGWALASHIAMSALMALFPFMIVIASLASMIGASDLANRAATLLFEIWPADIAAPLASEIRKVLTVTRGDALTFGALFAVYFASNGIEALRIGLNRAYGAVEWRAWYWTRLESILFVLVSAAALMIFAVLVVLWPVLWQTVMAWAPALEAQLQPLRFLVGVIRYVVTGAVMFVVLTAAHLLIAAGRRSFRQVMPGVALTIIAWFVGGAIFGAYIADFGQRGYVTTYAGLASVAIALVFLYVLGALFLLGGEVNAALIDHAEESD</sequence>
<protein>
    <submittedName>
        <fullName evidence="7">Membrane protein</fullName>
    </submittedName>
</protein>
<dbReference type="PANTHER" id="PTHR30213:SF0">
    <property type="entry name" value="UPF0761 MEMBRANE PROTEIN YIHY"/>
    <property type="match status" value="1"/>
</dbReference>
<feature type="transmembrane region" description="Helical" evidence="6">
    <location>
        <begin position="237"/>
        <end position="256"/>
    </location>
</feature>
<keyword evidence="5 6" id="KW-0472">Membrane</keyword>
<dbReference type="Pfam" id="PF03631">
    <property type="entry name" value="Virul_fac_BrkB"/>
    <property type="match status" value="1"/>
</dbReference>
<evidence type="ECO:0000256" key="3">
    <source>
        <dbReference type="ARBA" id="ARBA00022692"/>
    </source>
</evidence>
<accession>A0A4R2GUW0</accession>
<feature type="transmembrane region" description="Helical" evidence="6">
    <location>
        <begin position="47"/>
        <end position="71"/>
    </location>
</feature>
<comment type="subcellular location">
    <subcellularLocation>
        <location evidence="1">Cell membrane</location>
        <topology evidence="1">Multi-pass membrane protein</topology>
    </subcellularLocation>
</comment>
<dbReference type="InterPro" id="IPR017039">
    <property type="entry name" value="Virul_fac_BrkB"/>
</dbReference>
<evidence type="ECO:0000256" key="5">
    <source>
        <dbReference type="ARBA" id="ARBA00023136"/>
    </source>
</evidence>
<evidence type="ECO:0000256" key="4">
    <source>
        <dbReference type="ARBA" id="ARBA00022989"/>
    </source>
</evidence>
<dbReference type="AlphaFoldDB" id="A0A4R2GUW0"/>
<dbReference type="EMBL" id="SLWL01000003">
    <property type="protein sequence ID" value="TCO14590.1"/>
    <property type="molecule type" value="Genomic_DNA"/>
</dbReference>
<feature type="transmembrane region" description="Helical" evidence="6">
    <location>
        <begin position="156"/>
        <end position="179"/>
    </location>
</feature>
<reference evidence="7 8" key="1">
    <citation type="submission" date="2019-03" db="EMBL/GenBank/DDBJ databases">
        <title>Genomic Encyclopedia of Type Strains, Phase IV (KMG-IV): sequencing the most valuable type-strain genomes for metagenomic binning, comparative biology and taxonomic classification.</title>
        <authorList>
            <person name="Goeker M."/>
        </authorList>
    </citation>
    <scope>NUCLEOTIDE SEQUENCE [LARGE SCALE GENOMIC DNA]</scope>
    <source>
        <strain evidence="7 8">DSM 22958</strain>
    </source>
</reference>
<dbReference type="PIRSF" id="PIRSF035875">
    <property type="entry name" value="RNase_BN"/>
    <property type="match status" value="1"/>
</dbReference>
<dbReference type="OrthoDB" id="7163777at2"/>
<feature type="transmembrane region" description="Helical" evidence="6">
    <location>
        <begin position="268"/>
        <end position="290"/>
    </location>
</feature>
<keyword evidence="4 6" id="KW-1133">Transmembrane helix</keyword>
<evidence type="ECO:0000256" key="1">
    <source>
        <dbReference type="ARBA" id="ARBA00004651"/>
    </source>
</evidence>
<dbReference type="Proteomes" id="UP000294881">
    <property type="component" value="Unassembled WGS sequence"/>
</dbReference>
<dbReference type="GO" id="GO:0005886">
    <property type="term" value="C:plasma membrane"/>
    <property type="evidence" value="ECO:0007669"/>
    <property type="project" value="UniProtKB-SubCell"/>
</dbReference>
<evidence type="ECO:0000313" key="8">
    <source>
        <dbReference type="Proteomes" id="UP000294881"/>
    </source>
</evidence>
<comment type="caution">
    <text evidence="7">The sequence shown here is derived from an EMBL/GenBank/DDBJ whole genome shotgun (WGS) entry which is preliminary data.</text>
</comment>
<dbReference type="PANTHER" id="PTHR30213">
    <property type="entry name" value="INNER MEMBRANE PROTEIN YHJD"/>
    <property type="match status" value="1"/>
</dbReference>
<gene>
    <name evidence="7" type="ORF">EV666_10398</name>
</gene>
<keyword evidence="2" id="KW-1003">Cell membrane</keyword>
<name>A0A4R2GUW0_9HYPH</name>
<keyword evidence="8" id="KW-1185">Reference proteome</keyword>
<feature type="transmembrane region" description="Helical" evidence="6">
    <location>
        <begin position="199"/>
        <end position="225"/>
    </location>
</feature>
<proteinExistence type="predicted"/>
<evidence type="ECO:0000256" key="6">
    <source>
        <dbReference type="SAM" id="Phobius"/>
    </source>
</evidence>
<organism evidence="7 8">
    <name type="scientific">Camelimonas lactis</name>
    <dbReference type="NCBI Taxonomy" id="659006"/>
    <lineage>
        <taxon>Bacteria</taxon>
        <taxon>Pseudomonadati</taxon>
        <taxon>Pseudomonadota</taxon>
        <taxon>Alphaproteobacteria</taxon>
        <taxon>Hyphomicrobiales</taxon>
        <taxon>Chelatococcaceae</taxon>
        <taxon>Camelimonas</taxon>
    </lineage>
</organism>
<evidence type="ECO:0000313" key="7">
    <source>
        <dbReference type="EMBL" id="TCO14590.1"/>
    </source>
</evidence>